<gene>
    <name evidence="2" type="ORF">O181_024771</name>
</gene>
<evidence type="ECO:0000313" key="3">
    <source>
        <dbReference type="Proteomes" id="UP000765509"/>
    </source>
</evidence>
<feature type="compositionally biased region" description="Basic and acidic residues" evidence="1">
    <location>
        <begin position="67"/>
        <end position="78"/>
    </location>
</feature>
<accession>A0A9Q3CHB6</accession>
<sequence length="78" mass="8690">MQTNFRPTAKATRVVGPPSDHCIFPSSSAIWKKKLMLSSPCLFQRSDLEANGNSERNSHLKVQIIPSKDHSLGPEWKG</sequence>
<comment type="caution">
    <text evidence="2">The sequence shown here is derived from an EMBL/GenBank/DDBJ whole genome shotgun (WGS) entry which is preliminary data.</text>
</comment>
<dbReference type="Proteomes" id="UP000765509">
    <property type="component" value="Unassembled WGS sequence"/>
</dbReference>
<reference evidence="2" key="1">
    <citation type="submission" date="2021-03" db="EMBL/GenBank/DDBJ databases">
        <title>Draft genome sequence of rust myrtle Austropuccinia psidii MF-1, a brazilian biotype.</title>
        <authorList>
            <person name="Quecine M.C."/>
            <person name="Pachon D.M.R."/>
            <person name="Bonatelli M.L."/>
            <person name="Correr F.H."/>
            <person name="Franceschini L.M."/>
            <person name="Leite T.F."/>
            <person name="Margarido G.R.A."/>
            <person name="Almeida C.A."/>
            <person name="Ferrarezi J.A."/>
            <person name="Labate C.A."/>
        </authorList>
    </citation>
    <scope>NUCLEOTIDE SEQUENCE</scope>
    <source>
        <strain evidence="2">MF-1</strain>
    </source>
</reference>
<proteinExistence type="predicted"/>
<feature type="region of interest" description="Disordered" evidence="1">
    <location>
        <begin position="50"/>
        <end position="78"/>
    </location>
</feature>
<evidence type="ECO:0000256" key="1">
    <source>
        <dbReference type="SAM" id="MobiDB-lite"/>
    </source>
</evidence>
<evidence type="ECO:0000313" key="2">
    <source>
        <dbReference type="EMBL" id="MBW0485056.1"/>
    </source>
</evidence>
<keyword evidence="3" id="KW-1185">Reference proteome</keyword>
<protein>
    <submittedName>
        <fullName evidence="2">Uncharacterized protein</fullName>
    </submittedName>
</protein>
<name>A0A9Q3CHB6_9BASI</name>
<dbReference type="AlphaFoldDB" id="A0A9Q3CHB6"/>
<organism evidence="2 3">
    <name type="scientific">Austropuccinia psidii MF-1</name>
    <dbReference type="NCBI Taxonomy" id="1389203"/>
    <lineage>
        <taxon>Eukaryota</taxon>
        <taxon>Fungi</taxon>
        <taxon>Dikarya</taxon>
        <taxon>Basidiomycota</taxon>
        <taxon>Pucciniomycotina</taxon>
        <taxon>Pucciniomycetes</taxon>
        <taxon>Pucciniales</taxon>
        <taxon>Sphaerophragmiaceae</taxon>
        <taxon>Austropuccinia</taxon>
    </lineage>
</organism>
<dbReference type="EMBL" id="AVOT02007984">
    <property type="protein sequence ID" value="MBW0485056.1"/>
    <property type="molecule type" value="Genomic_DNA"/>
</dbReference>